<proteinExistence type="predicted"/>
<sequence length="660" mass="73602">MPGTRSHAEMLNLLDYGKPNPFGATIGRPRNLSWPVSTYRVTLPRPSEDGESLNPFEHVILKLLDASGAMEAQALADETCIPIDLVESILMRLQDKALIDESKAIIEQERNTGGSDVEKTPVFVTALLFRELVTGKILPFMHWLDDANPLQKKQGKEGQFRMIRWNNAHKSNPPTQRDVISILRVMHRRSAAFGREEPTLSVQKVMIVEQPEMHYLDCPIAIQKSDGEFRIADPFGTGFSLILEGAFEHLLEQDEKLCEWLEQWKVSLSNPRAKNLEAKPKEPFDTDINWGHYPKLISSLRLQSNAAFHSIAQVYASVEWALFYACRRRPFEDAITRLRFTPQAEHSALLADASNDVGLTLPHFGFRPIREGKLLDFQNGKAELETLLSIAILQAQSDASHPLHRIAVLHPTLISHLLRIKKTRDEKGHGKGSVDAPEVELSDAPFMRELVHTLLPEILFSDIPVSTPDSDAHADSLLDGRTSIQSEFGFKTFNRLGTNLKERLIHAERFFLFCKDGDDALAFVRDLYAALQSVFEMSLASKLPPDINDAQLVESAGSRAICAGFCNELPEGLRTVKASAVRQTLQGAGQSLGACVLAFLLMSDADTLDSISGSQPSFVDDVTDVITRRGHGNEPLPLPKAEIARLRKESYKTIKTLIEV</sequence>
<evidence type="ECO:0000313" key="1">
    <source>
        <dbReference type="EMBL" id="NMY00742.1"/>
    </source>
</evidence>
<dbReference type="Proteomes" id="UP000552560">
    <property type="component" value="Unassembled WGS sequence"/>
</dbReference>
<reference evidence="1 2" key="1">
    <citation type="journal article" date="2020" name="Front. Microbiol.">
        <title>Genetic Organization of the aprX-lipA2 Operon Affects the Proteolytic Potential of Pseudomonas Species in Milk.</title>
        <authorList>
            <person name="Maier C."/>
            <person name="Huptas C."/>
            <person name="von Neubeck M."/>
            <person name="Scherer S."/>
            <person name="Wenning M."/>
            <person name="Lucking G."/>
        </authorList>
    </citation>
    <scope>NUCLEOTIDE SEQUENCE [LARGE SCALE GENOMIC DNA]</scope>
    <source>
        <strain evidence="1 2">WS 4671</strain>
    </source>
</reference>
<name>A0A7Y0ZZ50_PSEVE</name>
<dbReference type="OrthoDB" id="6739469at2"/>
<protein>
    <submittedName>
        <fullName evidence="1">Uncharacterized protein</fullName>
    </submittedName>
</protein>
<accession>A0A7Y0ZZ50</accession>
<comment type="caution">
    <text evidence="1">The sequence shown here is derived from an EMBL/GenBank/DDBJ whole genome shotgun (WGS) entry which is preliminary data.</text>
</comment>
<evidence type="ECO:0000313" key="2">
    <source>
        <dbReference type="Proteomes" id="UP000552560"/>
    </source>
</evidence>
<dbReference type="AlphaFoldDB" id="A0A7Y0ZZ50"/>
<gene>
    <name evidence="1" type="ORF">HBO43_29630</name>
</gene>
<dbReference type="EMBL" id="JAAQWE010000046">
    <property type="protein sequence ID" value="NMY00742.1"/>
    <property type="molecule type" value="Genomic_DNA"/>
</dbReference>
<organism evidence="1 2">
    <name type="scientific">Pseudomonas veronii</name>
    <dbReference type="NCBI Taxonomy" id="76761"/>
    <lineage>
        <taxon>Bacteria</taxon>
        <taxon>Pseudomonadati</taxon>
        <taxon>Pseudomonadota</taxon>
        <taxon>Gammaproteobacteria</taxon>
        <taxon>Pseudomonadales</taxon>
        <taxon>Pseudomonadaceae</taxon>
        <taxon>Pseudomonas</taxon>
    </lineage>
</organism>